<evidence type="ECO:0000313" key="11">
    <source>
        <dbReference type="Proteomes" id="UP000237347"/>
    </source>
</evidence>
<proteinExistence type="inferred from homology"/>
<organism evidence="10 11">
    <name type="scientific">Quercus suber</name>
    <name type="common">Cork oak</name>
    <dbReference type="NCBI Taxonomy" id="58331"/>
    <lineage>
        <taxon>Eukaryota</taxon>
        <taxon>Viridiplantae</taxon>
        <taxon>Streptophyta</taxon>
        <taxon>Embryophyta</taxon>
        <taxon>Tracheophyta</taxon>
        <taxon>Spermatophyta</taxon>
        <taxon>Magnoliopsida</taxon>
        <taxon>eudicotyledons</taxon>
        <taxon>Gunneridae</taxon>
        <taxon>Pentapetalae</taxon>
        <taxon>rosids</taxon>
        <taxon>fabids</taxon>
        <taxon>Fagales</taxon>
        <taxon>Fagaceae</taxon>
        <taxon>Quercus</taxon>
    </lineage>
</organism>
<evidence type="ECO:0000259" key="9">
    <source>
        <dbReference type="Pfam" id="PF08264"/>
    </source>
</evidence>
<comment type="similarity">
    <text evidence="1">Belongs to the class-I aminoacyl-tRNA synthetase family.</text>
</comment>
<evidence type="ECO:0000313" key="10">
    <source>
        <dbReference type="EMBL" id="KAK7836911.1"/>
    </source>
</evidence>
<reference evidence="10 11" key="1">
    <citation type="journal article" date="2018" name="Sci. Data">
        <title>The draft genome sequence of cork oak.</title>
        <authorList>
            <person name="Ramos A.M."/>
            <person name="Usie A."/>
            <person name="Barbosa P."/>
            <person name="Barros P.M."/>
            <person name="Capote T."/>
            <person name="Chaves I."/>
            <person name="Simoes F."/>
            <person name="Abreu I."/>
            <person name="Carrasquinho I."/>
            <person name="Faro C."/>
            <person name="Guimaraes J.B."/>
            <person name="Mendonca D."/>
            <person name="Nobrega F."/>
            <person name="Rodrigues L."/>
            <person name="Saibo N.J.M."/>
            <person name="Varela M.C."/>
            <person name="Egas C."/>
            <person name="Matos J."/>
            <person name="Miguel C.M."/>
            <person name="Oliveira M.M."/>
            <person name="Ricardo C.P."/>
            <person name="Goncalves S."/>
        </authorList>
    </citation>
    <scope>NUCLEOTIDE SEQUENCE [LARGE SCALE GENOMIC DNA]</scope>
    <source>
        <strain evidence="11">cv. HL8</strain>
    </source>
</reference>
<dbReference type="Pfam" id="PF08264">
    <property type="entry name" value="Anticodon_1"/>
    <property type="match status" value="1"/>
</dbReference>
<dbReference type="GO" id="GO:0004832">
    <property type="term" value="F:valine-tRNA ligase activity"/>
    <property type="evidence" value="ECO:0007669"/>
    <property type="project" value="UniProtKB-EC"/>
</dbReference>
<dbReference type="InterPro" id="IPR002303">
    <property type="entry name" value="Valyl-tRNA_ligase"/>
</dbReference>
<dbReference type="InterPro" id="IPR009080">
    <property type="entry name" value="tRNAsynth_Ia_anticodon-bd"/>
</dbReference>
<evidence type="ECO:0000256" key="6">
    <source>
        <dbReference type="ARBA" id="ARBA00022917"/>
    </source>
</evidence>
<dbReference type="AlphaFoldDB" id="A0AAW0KE75"/>
<dbReference type="SUPFAM" id="SSF47323">
    <property type="entry name" value="Anticodon-binding domain of a subclass of class I aminoacyl-tRNA synthetases"/>
    <property type="match status" value="1"/>
</dbReference>
<gene>
    <name evidence="10" type="primary">TWN2_12</name>
    <name evidence="10" type="ORF">CFP56_021906</name>
</gene>
<dbReference type="EC" id="6.1.1.9" evidence="2"/>
<feature type="domain" description="Methionyl/Valyl/Leucyl/Isoleucyl-tRNA synthetase anticodon-binding" evidence="9">
    <location>
        <begin position="1"/>
        <end position="62"/>
    </location>
</feature>
<dbReference type="PANTHER" id="PTHR11946">
    <property type="entry name" value="VALYL-TRNA SYNTHETASES"/>
    <property type="match status" value="1"/>
</dbReference>
<keyword evidence="7" id="KW-0030">Aminoacyl-tRNA synthetase</keyword>
<keyword evidence="6" id="KW-0648">Protein biosynthesis</keyword>
<dbReference type="PANTHER" id="PTHR11946:SF109">
    <property type="entry name" value="VALINE--TRNA LIGASE"/>
    <property type="match status" value="1"/>
</dbReference>
<dbReference type="Proteomes" id="UP000237347">
    <property type="component" value="Unassembled WGS sequence"/>
</dbReference>
<evidence type="ECO:0000256" key="7">
    <source>
        <dbReference type="ARBA" id="ARBA00023146"/>
    </source>
</evidence>
<evidence type="ECO:0000256" key="8">
    <source>
        <dbReference type="ARBA" id="ARBA00029936"/>
    </source>
</evidence>
<dbReference type="Gene3D" id="1.10.730.10">
    <property type="entry name" value="Isoleucyl-tRNA Synthetase, Domain 1"/>
    <property type="match status" value="1"/>
</dbReference>
<sequence length="124" mass="14463">MPYVTEELWQRLPSSRDQTVIESIMMCKYPSIVEGWRNKRVEYDMDLVDSAVKSLRSLANERRESENDVTTAGCAVSVVNENLSVYLELQGTLSPKVEFEKYGQKWMRFKSKILLEIYLIFISL</sequence>
<evidence type="ECO:0000256" key="3">
    <source>
        <dbReference type="ARBA" id="ARBA00022598"/>
    </source>
</evidence>
<comment type="caution">
    <text evidence="10">The sequence shown here is derived from an EMBL/GenBank/DDBJ whole genome shotgun (WGS) entry which is preliminary data.</text>
</comment>
<keyword evidence="5" id="KW-0067">ATP-binding</keyword>
<accession>A0AAW0KE75</accession>
<dbReference type="EMBL" id="PKMF04000341">
    <property type="protein sequence ID" value="KAK7836911.1"/>
    <property type="molecule type" value="Genomic_DNA"/>
</dbReference>
<dbReference type="GO" id="GO:0005829">
    <property type="term" value="C:cytosol"/>
    <property type="evidence" value="ECO:0007669"/>
    <property type="project" value="TreeGrafter"/>
</dbReference>
<dbReference type="GO" id="GO:0005524">
    <property type="term" value="F:ATP binding"/>
    <property type="evidence" value="ECO:0007669"/>
    <property type="project" value="UniProtKB-KW"/>
</dbReference>
<evidence type="ECO:0000256" key="4">
    <source>
        <dbReference type="ARBA" id="ARBA00022741"/>
    </source>
</evidence>
<dbReference type="GO" id="GO:0006438">
    <property type="term" value="P:valyl-tRNA aminoacylation"/>
    <property type="evidence" value="ECO:0007669"/>
    <property type="project" value="InterPro"/>
</dbReference>
<keyword evidence="3 10" id="KW-0436">Ligase</keyword>
<evidence type="ECO:0000256" key="1">
    <source>
        <dbReference type="ARBA" id="ARBA00005594"/>
    </source>
</evidence>
<keyword evidence="11" id="KW-1185">Reference proteome</keyword>
<keyword evidence="4" id="KW-0547">Nucleotide-binding</keyword>
<dbReference type="InterPro" id="IPR013155">
    <property type="entry name" value="M/V/L/I-tRNA-synth_anticd-bd"/>
</dbReference>
<name>A0AAW0KE75_QUESU</name>
<evidence type="ECO:0000256" key="2">
    <source>
        <dbReference type="ARBA" id="ARBA00013169"/>
    </source>
</evidence>
<protein>
    <recommendedName>
        <fullName evidence="2">valine--tRNA ligase</fullName>
        <ecNumber evidence="2">6.1.1.9</ecNumber>
    </recommendedName>
    <alternativeName>
        <fullName evidence="8">Valyl-tRNA synthetase</fullName>
    </alternativeName>
</protein>
<evidence type="ECO:0000256" key="5">
    <source>
        <dbReference type="ARBA" id="ARBA00022840"/>
    </source>
</evidence>